<evidence type="ECO:0000256" key="1">
    <source>
        <dbReference type="SAM" id="MobiDB-lite"/>
    </source>
</evidence>
<keyword evidence="2" id="KW-0732">Signal</keyword>
<feature type="compositionally biased region" description="Low complexity" evidence="1">
    <location>
        <begin position="133"/>
        <end position="166"/>
    </location>
</feature>
<keyword evidence="4" id="KW-1185">Reference proteome</keyword>
<feature type="signal peptide" evidence="2">
    <location>
        <begin position="1"/>
        <end position="26"/>
    </location>
</feature>
<accession>A0A4Y9T6B4</accession>
<dbReference type="Proteomes" id="UP000297258">
    <property type="component" value="Unassembled WGS sequence"/>
</dbReference>
<feature type="chain" id="PRO_5021494302" evidence="2">
    <location>
        <begin position="27"/>
        <end position="166"/>
    </location>
</feature>
<comment type="caution">
    <text evidence="3">The sequence shown here is derived from an EMBL/GenBank/DDBJ whole genome shotgun (WGS) entry which is preliminary data.</text>
</comment>
<name>A0A4Y9T6B4_9BURK</name>
<dbReference type="AlphaFoldDB" id="A0A4Y9T6B4"/>
<gene>
    <name evidence="3" type="ORF">E4O92_00630</name>
</gene>
<evidence type="ECO:0000313" key="4">
    <source>
        <dbReference type="Proteomes" id="UP000297258"/>
    </source>
</evidence>
<dbReference type="EMBL" id="SPUM01000003">
    <property type="protein sequence ID" value="TFW36045.1"/>
    <property type="molecule type" value="Genomic_DNA"/>
</dbReference>
<reference evidence="3 4" key="1">
    <citation type="submission" date="2019-03" db="EMBL/GenBank/DDBJ databases">
        <title>Draft genome of Massilia hortus sp. nov., a novel bacterial species of the Oxalobacteraceae family.</title>
        <authorList>
            <person name="Peta V."/>
            <person name="Raths R."/>
            <person name="Bucking H."/>
        </authorList>
    </citation>
    <scope>NUCLEOTIDE SEQUENCE [LARGE SCALE GENOMIC DNA]</scope>
    <source>
        <strain evidence="3 4">ONC3</strain>
    </source>
</reference>
<dbReference type="OrthoDB" id="8777848at2"/>
<proteinExistence type="predicted"/>
<evidence type="ECO:0000256" key="2">
    <source>
        <dbReference type="SAM" id="SignalP"/>
    </source>
</evidence>
<evidence type="ECO:0000313" key="3">
    <source>
        <dbReference type="EMBL" id="TFW36045.1"/>
    </source>
</evidence>
<feature type="region of interest" description="Disordered" evidence="1">
    <location>
        <begin position="128"/>
        <end position="166"/>
    </location>
</feature>
<organism evidence="3 4">
    <name type="scientific">Massilia horti</name>
    <dbReference type="NCBI Taxonomy" id="2562153"/>
    <lineage>
        <taxon>Bacteria</taxon>
        <taxon>Pseudomonadati</taxon>
        <taxon>Pseudomonadota</taxon>
        <taxon>Betaproteobacteria</taxon>
        <taxon>Burkholderiales</taxon>
        <taxon>Oxalobacteraceae</taxon>
        <taxon>Telluria group</taxon>
        <taxon>Massilia</taxon>
    </lineage>
</organism>
<dbReference type="RefSeq" id="WP_135187810.1">
    <property type="nucleotide sequence ID" value="NZ_SPUM01000003.1"/>
</dbReference>
<protein>
    <submittedName>
        <fullName evidence="3">Uncharacterized protein</fullName>
    </submittedName>
</protein>
<dbReference type="PROSITE" id="PS51257">
    <property type="entry name" value="PROKAR_LIPOPROTEIN"/>
    <property type="match status" value="1"/>
</dbReference>
<sequence length="166" mass="17769">MRQSLLTLHAAGMACALCLTAAPALAHQSSSADSAVPPAVAKQQKAEIRKGAPARWFQGDHTHAQREAILKKEIAAAYSQQKNECHRHPSAQRTSCLKEARNQYQHDMSSVPTLLAQGPTPAIVERTNVDLTAPGAAQYGGSQSGATQAQPGTQPATQQQEQPRNW</sequence>